<dbReference type="GO" id="GO:0015606">
    <property type="term" value="F:spermidine transmembrane transporter activity"/>
    <property type="evidence" value="ECO:0007669"/>
    <property type="project" value="TreeGrafter"/>
</dbReference>
<dbReference type="Pfam" id="PF07690">
    <property type="entry name" value="MFS_1"/>
    <property type="match status" value="1"/>
</dbReference>
<feature type="region of interest" description="Disordered" evidence="5">
    <location>
        <begin position="1"/>
        <end position="54"/>
    </location>
</feature>
<dbReference type="InterPro" id="IPR036259">
    <property type="entry name" value="MFS_trans_sf"/>
</dbReference>
<evidence type="ECO:0000256" key="2">
    <source>
        <dbReference type="ARBA" id="ARBA00022692"/>
    </source>
</evidence>
<keyword evidence="3 6" id="KW-1133">Transmembrane helix</keyword>
<evidence type="ECO:0000313" key="9">
    <source>
        <dbReference type="Proteomes" id="UP000469558"/>
    </source>
</evidence>
<keyword evidence="4 6" id="KW-0472">Membrane</keyword>
<feature type="transmembrane region" description="Helical" evidence="6">
    <location>
        <begin position="146"/>
        <end position="163"/>
    </location>
</feature>
<feature type="domain" description="Major facilitator superfamily (MFS) profile" evidence="7">
    <location>
        <begin position="80"/>
        <end position="506"/>
    </location>
</feature>
<dbReference type="GO" id="GO:0042908">
    <property type="term" value="P:xenobiotic transport"/>
    <property type="evidence" value="ECO:0007669"/>
    <property type="project" value="UniProtKB-ARBA"/>
</dbReference>
<accession>A0A8T9BTS6</accession>
<evidence type="ECO:0000256" key="4">
    <source>
        <dbReference type="ARBA" id="ARBA00023136"/>
    </source>
</evidence>
<feature type="compositionally biased region" description="Basic and acidic residues" evidence="5">
    <location>
        <begin position="1"/>
        <end position="10"/>
    </location>
</feature>
<feature type="transmembrane region" description="Helical" evidence="6">
    <location>
        <begin position="115"/>
        <end position="134"/>
    </location>
</feature>
<keyword evidence="9" id="KW-1185">Reference proteome</keyword>
<dbReference type="CDD" id="cd17323">
    <property type="entry name" value="MFS_Tpo1_MDR_like"/>
    <property type="match status" value="1"/>
</dbReference>
<dbReference type="InterPro" id="IPR005829">
    <property type="entry name" value="Sugar_transporter_CS"/>
</dbReference>
<dbReference type="SUPFAM" id="SSF103473">
    <property type="entry name" value="MFS general substrate transporter"/>
    <property type="match status" value="1"/>
</dbReference>
<feature type="transmembrane region" description="Helical" evidence="6">
    <location>
        <begin position="78"/>
        <end position="103"/>
    </location>
</feature>
<feature type="transmembrane region" description="Helical" evidence="6">
    <location>
        <begin position="305"/>
        <end position="330"/>
    </location>
</feature>
<gene>
    <name evidence="8" type="primary">TPO4_6</name>
    <name evidence="8" type="ORF">LSUE1_G009535</name>
</gene>
<dbReference type="Proteomes" id="UP000469558">
    <property type="component" value="Unassembled WGS sequence"/>
</dbReference>
<feature type="transmembrane region" description="Helical" evidence="6">
    <location>
        <begin position="450"/>
        <end position="471"/>
    </location>
</feature>
<evidence type="ECO:0000259" key="7">
    <source>
        <dbReference type="PROSITE" id="PS50850"/>
    </source>
</evidence>
<reference evidence="8 9" key="1">
    <citation type="submission" date="2018-05" db="EMBL/GenBank/DDBJ databases">
        <title>Genome sequencing and assembly of the regulated plant pathogen Lachnellula willkommii and related sister species for the development of diagnostic species identification markers.</title>
        <authorList>
            <person name="Giroux E."/>
            <person name="Bilodeau G."/>
        </authorList>
    </citation>
    <scope>NUCLEOTIDE SEQUENCE [LARGE SCALE GENOMIC DNA]</scope>
    <source>
        <strain evidence="8 9">CBS 268.59</strain>
    </source>
</reference>
<evidence type="ECO:0000256" key="3">
    <source>
        <dbReference type="ARBA" id="ARBA00022989"/>
    </source>
</evidence>
<dbReference type="OrthoDB" id="3936150at2759"/>
<evidence type="ECO:0000313" key="8">
    <source>
        <dbReference type="EMBL" id="TVY55941.1"/>
    </source>
</evidence>
<feature type="transmembrane region" description="Helical" evidence="6">
    <location>
        <begin position="384"/>
        <end position="404"/>
    </location>
</feature>
<dbReference type="InterPro" id="IPR020846">
    <property type="entry name" value="MFS_dom"/>
</dbReference>
<feature type="transmembrane region" description="Helical" evidence="6">
    <location>
        <begin position="205"/>
        <end position="228"/>
    </location>
</feature>
<dbReference type="PROSITE" id="PS00216">
    <property type="entry name" value="SUGAR_TRANSPORT_1"/>
    <property type="match status" value="1"/>
</dbReference>
<dbReference type="GO" id="GO:0005886">
    <property type="term" value="C:plasma membrane"/>
    <property type="evidence" value="ECO:0007669"/>
    <property type="project" value="TreeGrafter"/>
</dbReference>
<organism evidence="8 9">
    <name type="scientific">Lachnellula suecica</name>
    <dbReference type="NCBI Taxonomy" id="602035"/>
    <lineage>
        <taxon>Eukaryota</taxon>
        <taxon>Fungi</taxon>
        <taxon>Dikarya</taxon>
        <taxon>Ascomycota</taxon>
        <taxon>Pezizomycotina</taxon>
        <taxon>Leotiomycetes</taxon>
        <taxon>Helotiales</taxon>
        <taxon>Lachnaceae</taxon>
        <taxon>Lachnellula</taxon>
    </lineage>
</organism>
<keyword evidence="2 6" id="KW-0812">Transmembrane</keyword>
<dbReference type="PANTHER" id="PTHR23502">
    <property type="entry name" value="MAJOR FACILITATOR SUPERFAMILY"/>
    <property type="match status" value="1"/>
</dbReference>
<comment type="subcellular location">
    <subcellularLocation>
        <location evidence="1">Membrane</location>
        <topology evidence="1">Multi-pass membrane protein</topology>
    </subcellularLocation>
</comment>
<dbReference type="Gene3D" id="1.20.1250.20">
    <property type="entry name" value="MFS general substrate transporter like domains"/>
    <property type="match status" value="1"/>
</dbReference>
<dbReference type="PANTHER" id="PTHR23502:SF182">
    <property type="entry name" value="POLYAMINE TRANSPORTER, PUTATIVE-RELATED"/>
    <property type="match status" value="1"/>
</dbReference>
<feature type="transmembrane region" description="Helical" evidence="6">
    <location>
        <begin position="234"/>
        <end position="255"/>
    </location>
</feature>
<dbReference type="FunFam" id="1.20.1250.20:FF:000011">
    <property type="entry name" value="MFS multidrug transporter, putative"/>
    <property type="match status" value="1"/>
</dbReference>
<sequence>MAFDTSDVKVPRQTPRGGDVDEEAQNGFQSVEDLNAKDVEEGSDVVNSEGPGTPIEQVDWDSADDPGNPQLWPTWKKLFHTAIPALFGFVLTVGTSTYVPAIALVMKRFDVSREVAVLPLSLYTLGFTIGPSFAAPLSELYGRRNVYWITMPLLLIFTAISGASNNIEVLIIFRLLAGIGGSGALAIGAGTIADLFTHHTRGRAALFFILAPFLGPSLGPLIGAYILAEYNFDWRYSMWVIMFIASPMFVMSFFMEETSKQRILYLRQKHRGAKIPHKTGDTRILLRKLRIAFLRPINMMFREPLVAFLSIYTGFAFAMMFSFFGSYSYVFASVYGFNQKQIGLTFLGLLIGFLLAVSSFGVFDATLYRRAVTRAGGRPAPEHRLYAAMLGSFLLPIGLFWFAWAPQKDVHWIVPVLAGVPFGWGCLAIFISATTYLVDVYQAANGASAVAANGILRYGLGAVFPLFTLQMYSAMGIHWAGSTFAFVSLLLMPVPWLFFWKGKELRSRSLYDTFKE</sequence>
<protein>
    <submittedName>
        <fullName evidence="8">Polyamine transporter</fullName>
    </submittedName>
</protein>
<dbReference type="GO" id="GO:0000297">
    <property type="term" value="F:spermine transmembrane transporter activity"/>
    <property type="evidence" value="ECO:0007669"/>
    <property type="project" value="TreeGrafter"/>
</dbReference>
<comment type="caution">
    <text evidence="8">The sequence shown here is derived from an EMBL/GenBank/DDBJ whole genome shotgun (WGS) entry which is preliminary data.</text>
</comment>
<feature type="transmembrane region" description="Helical" evidence="6">
    <location>
        <begin position="410"/>
        <end position="438"/>
    </location>
</feature>
<feature type="transmembrane region" description="Helical" evidence="6">
    <location>
        <begin position="169"/>
        <end position="193"/>
    </location>
</feature>
<dbReference type="PROSITE" id="PS50850">
    <property type="entry name" value="MFS"/>
    <property type="match status" value="1"/>
</dbReference>
<feature type="transmembrane region" description="Helical" evidence="6">
    <location>
        <begin position="342"/>
        <end position="363"/>
    </location>
</feature>
<dbReference type="EMBL" id="QGMK01002802">
    <property type="protein sequence ID" value="TVY55941.1"/>
    <property type="molecule type" value="Genomic_DNA"/>
</dbReference>
<evidence type="ECO:0000256" key="6">
    <source>
        <dbReference type="SAM" id="Phobius"/>
    </source>
</evidence>
<feature type="transmembrane region" description="Helical" evidence="6">
    <location>
        <begin position="477"/>
        <end position="499"/>
    </location>
</feature>
<evidence type="ECO:0000256" key="1">
    <source>
        <dbReference type="ARBA" id="ARBA00004141"/>
    </source>
</evidence>
<proteinExistence type="predicted"/>
<dbReference type="AlphaFoldDB" id="A0A8T9BTS6"/>
<name>A0A8T9BTS6_9HELO</name>
<dbReference type="InterPro" id="IPR011701">
    <property type="entry name" value="MFS"/>
</dbReference>
<evidence type="ECO:0000256" key="5">
    <source>
        <dbReference type="SAM" id="MobiDB-lite"/>
    </source>
</evidence>
<dbReference type="GO" id="GO:0140115">
    <property type="term" value="P:export across plasma membrane"/>
    <property type="evidence" value="ECO:0007669"/>
    <property type="project" value="UniProtKB-ARBA"/>
</dbReference>